<sequence length="179" mass="19734">MATTVSYCSSQRKSFCFFLSFASLLAPGPPAGPGPVGPEPDGEDVCGGVNQIILFDEVAGIEGIILESLVNHEFLLFGRHRLGREQRGTRVGEGVLVGCLVPTLRDYFISLEGQGHMCLLLRQISTMTLLMATPDVIRLKYHLIYPQKTFNRAKIDIASCFTNSVPLSRRCRFARIDAE</sequence>
<keyword evidence="2" id="KW-1185">Reference proteome</keyword>
<accession>A0AAV5SL08</accession>
<protein>
    <recommendedName>
        <fullName evidence="3">Secreted protein</fullName>
    </recommendedName>
</protein>
<organism evidence="1 2">
    <name type="scientific">Pristionchus entomophagus</name>
    <dbReference type="NCBI Taxonomy" id="358040"/>
    <lineage>
        <taxon>Eukaryota</taxon>
        <taxon>Metazoa</taxon>
        <taxon>Ecdysozoa</taxon>
        <taxon>Nematoda</taxon>
        <taxon>Chromadorea</taxon>
        <taxon>Rhabditida</taxon>
        <taxon>Rhabditina</taxon>
        <taxon>Diplogasteromorpha</taxon>
        <taxon>Diplogasteroidea</taxon>
        <taxon>Neodiplogasteridae</taxon>
        <taxon>Pristionchus</taxon>
    </lineage>
</organism>
<evidence type="ECO:0008006" key="3">
    <source>
        <dbReference type="Google" id="ProtNLM"/>
    </source>
</evidence>
<proteinExistence type="predicted"/>
<gene>
    <name evidence="1" type="ORF">PENTCL1PPCAC_2995</name>
</gene>
<evidence type="ECO:0000313" key="1">
    <source>
        <dbReference type="EMBL" id="GMS80820.1"/>
    </source>
</evidence>
<evidence type="ECO:0000313" key="2">
    <source>
        <dbReference type="Proteomes" id="UP001432027"/>
    </source>
</evidence>
<name>A0AAV5SL08_9BILA</name>
<dbReference type="EMBL" id="BTSX01000001">
    <property type="protein sequence ID" value="GMS80820.1"/>
    <property type="molecule type" value="Genomic_DNA"/>
</dbReference>
<dbReference type="AlphaFoldDB" id="A0AAV5SL08"/>
<comment type="caution">
    <text evidence="1">The sequence shown here is derived from an EMBL/GenBank/DDBJ whole genome shotgun (WGS) entry which is preliminary data.</text>
</comment>
<reference evidence="1" key="1">
    <citation type="submission" date="2023-10" db="EMBL/GenBank/DDBJ databases">
        <title>Genome assembly of Pristionchus species.</title>
        <authorList>
            <person name="Yoshida K."/>
            <person name="Sommer R.J."/>
        </authorList>
    </citation>
    <scope>NUCLEOTIDE SEQUENCE</scope>
    <source>
        <strain evidence="1">RS0144</strain>
    </source>
</reference>
<dbReference type="Proteomes" id="UP001432027">
    <property type="component" value="Unassembled WGS sequence"/>
</dbReference>